<evidence type="ECO:0000313" key="1">
    <source>
        <dbReference type="EMBL" id="ACY90097.1"/>
    </source>
</evidence>
<name>A0A0F6B6F0_SALT1</name>
<dbReference type="EMBL" id="CP001363">
    <property type="protein sequence ID" value="ACY90097.1"/>
    <property type="molecule type" value="Genomic_DNA"/>
</dbReference>
<keyword evidence="2" id="KW-1185">Reference proteome</keyword>
<reference evidence="1 2" key="1">
    <citation type="journal article" date="2010" name="J. Bacteriol.">
        <title>Short-term signatures of evolutionary change in the Salmonella enterica serovar typhimurium 14028 genome.</title>
        <authorList>
            <person name="Jarvik T."/>
            <person name="Smillie C."/>
            <person name="Groisman E.A."/>
            <person name="Ochman H."/>
        </authorList>
    </citation>
    <scope>NUCLEOTIDE SEQUENCE [LARGE SCALE GENOMIC DNA]</scope>
    <source>
        <strain evidence="2">14028s / SGSC 2262</strain>
    </source>
</reference>
<dbReference type="HOGENOM" id="CLU_3103599_0_0_6"/>
<dbReference type="Proteomes" id="UP000002695">
    <property type="component" value="Chromosome"/>
</dbReference>
<sequence length="51" mass="5657">MGHLFLVELAGANNHFHGKSSPRNLASTPFFLRRRKRSLAPELTTEPGAKP</sequence>
<dbReference type="AlphaFoldDB" id="A0A0F6B6F0"/>
<proteinExistence type="predicted"/>
<protein>
    <submittedName>
        <fullName evidence="1">Uncharacterized protein</fullName>
    </submittedName>
</protein>
<gene>
    <name evidence="1" type="ordered locus">STM14_3690</name>
</gene>
<accession>A0A0F6B6F0</accession>
<dbReference type="KEGG" id="seo:STM14_3690"/>
<organism evidence="1 2">
    <name type="scientific">Salmonella typhimurium (strain 14028s / SGSC 2262)</name>
    <dbReference type="NCBI Taxonomy" id="588858"/>
    <lineage>
        <taxon>Bacteria</taxon>
        <taxon>Pseudomonadati</taxon>
        <taxon>Pseudomonadota</taxon>
        <taxon>Gammaproteobacteria</taxon>
        <taxon>Enterobacterales</taxon>
        <taxon>Enterobacteriaceae</taxon>
        <taxon>Salmonella</taxon>
    </lineage>
</organism>
<evidence type="ECO:0000313" key="2">
    <source>
        <dbReference type="Proteomes" id="UP000002695"/>
    </source>
</evidence>